<evidence type="ECO:0000256" key="1">
    <source>
        <dbReference type="SAM" id="MobiDB-lite"/>
    </source>
</evidence>
<dbReference type="GO" id="GO:0003743">
    <property type="term" value="F:translation initiation factor activity"/>
    <property type="evidence" value="ECO:0007669"/>
    <property type="project" value="UniProtKB-KW"/>
</dbReference>
<dbReference type="Proteomes" id="UP000007517">
    <property type="component" value="Chromosome"/>
</dbReference>
<evidence type="ECO:0000313" key="3">
    <source>
        <dbReference type="EMBL" id="CCG01240.1"/>
    </source>
</evidence>
<dbReference type="STRING" id="1146883.BLASA_0262"/>
<dbReference type="eggNOG" id="COG4758">
    <property type="taxonomic scope" value="Bacteria"/>
</dbReference>
<dbReference type="RefSeq" id="WP_014374157.1">
    <property type="nucleotide sequence ID" value="NC_016943.1"/>
</dbReference>
<dbReference type="Pfam" id="PF08044">
    <property type="entry name" value="DUF1707"/>
    <property type="match status" value="1"/>
</dbReference>
<keyword evidence="3" id="KW-0396">Initiation factor</keyword>
<keyword evidence="4" id="KW-1185">Reference proteome</keyword>
<sequence>MPEDPRDAQVRASDDDREETVRQLQRGLTQGRLTVDEFDERVRAAYAARTLGELAELTRDLPRSLW</sequence>
<dbReference type="AlphaFoldDB" id="H6RLB0"/>
<dbReference type="PANTHER" id="PTHR40763">
    <property type="entry name" value="MEMBRANE PROTEIN-RELATED"/>
    <property type="match status" value="1"/>
</dbReference>
<dbReference type="InterPro" id="IPR012551">
    <property type="entry name" value="DUF1707_SHOCT-like"/>
</dbReference>
<dbReference type="HOGENOM" id="CLU_2822522_0_0_11"/>
<evidence type="ECO:0000259" key="2">
    <source>
        <dbReference type="Pfam" id="PF08044"/>
    </source>
</evidence>
<feature type="compositionally biased region" description="Basic and acidic residues" evidence="1">
    <location>
        <begin position="1"/>
        <end position="14"/>
    </location>
</feature>
<dbReference type="EMBL" id="FO117623">
    <property type="protein sequence ID" value="CCG01240.1"/>
    <property type="molecule type" value="Genomic_DNA"/>
</dbReference>
<protein>
    <submittedName>
        <fullName evidence="3">Putative Translation initiation factor IF-2</fullName>
    </submittedName>
</protein>
<gene>
    <name evidence="3" type="ordered locus">BLASA_0262</name>
</gene>
<feature type="region of interest" description="Disordered" evidence="1">
    <location>
        <begin position="1"/>
        <end position="25"/>
    </location>
</feature>
<name>H6RLB0_BLASD</name>
<dbReference type="PANTHER" id="PTHR40763:SF4">
    <property type="entry name" value="DUF1707 DOMAIN-CONTAINING PROTEIN"/>
    <property type="match status" value="1"/>
</dbReference>
<keyword evidence="3" id="KW-0648">Protein biosynthesis</keyword>
<proteinExistence type="predicted"/>
<reference evidence="3 4" key="1">
    <citation type="journal article" date="2012" name="J. Bacteriol.">
        <title>Genome Sequence of Blastococcus saxobsidens DD2, a Stone-Inhabiting Bacterium.</title>
        <authorList>
            <person name="Chouaia B."/>
            <person name="Crotti E."/>
            <person name="Brusetti L."/>
            <person name="Daffonchio D."/>
            <person name="Essoussi I."/>
            <person name="Nouioui I."/>
            <person name="Sbissi I."/>
            <person name="Ghodhbane-Gtari F."/>
            <person name="Gtari M."/>
            <person name="Vacherie B."/>
            <person name="Barbe V."/>
            <person name="Medigue C."/>
            <person name="Gury J."/>
            <person name="Pujic P."/>
            <person name="Normand P."/>
        </authorList>
    </citation>
    <scope>NUCLEOTIDE SEQUENCE [LARGE SCALE GENOMIC DNA]</scope>
    <source>
        <strain evidence="3 4">DD2</strain>
    </source>
</reference>
<reference evidence="4" key="2">
    <citation type="submission" date="2012-02" db="EMBL/GenBank/DDBJ databases">
        <title>Complete genome sequence of Blastococcus saxobsidens strain DD2.</title>
        <authorList>
            <person name="Genoscope."/>
        </authorList>
    </citation>
    <scope>NUCLEOTIDE SEQUENCE [LARGE SCALE GENOMIC DNA]</scope>
    <source>
        <strain evidence="4">DD2</strain>
    </source>
</reference>
<feature type="domain" description="DUF1707" evidence="2">
    <location>
        <begin position="10"/>
        <end position="62"/>
    </location>
</feature>
<evidence type="ECO:0000313" key="4">
    <source>
        <dbReference type="Proteomes" id="UP000007517"/>
    </source>
</evidence>
<accession>H6RLB0</accession>
<dbReference type="KEGG" id="bsd:BLASA_0262"/>
<organism evidence="3 4">
    <name type="scientific">Blastococcus saxobsidens (strain DD2)</name>
    <dbReference type="NCBI Taxonomy" id="1146883"/>
    <lineage>
        <taxon>Bacteria</taxon>
        <taxon>Bacillati</taxon>
        <taxon>Actinomycetota</taxon>
        <taxon>Actinomycetes</taxon>
        <taxon>Geodermatophilales</taxon>
        <taxon>Geodermatophilaceae</taxon>
        <taxon>Blastococcus</taxon>
    </lineage>
</organism>